<reference evidence="2" key="1">
    <citation type="journal article" date="2023" name="G3 (Bethesda)">
        <title>Genome assembly and association tests identify interacting loci associated with vigor, precocity, and sex in interspecific pistachio rootstocks.</title>
        <authorList>
            <person name="Palmer W."/>
            <person name="Jacygrad E."/>
            <person name="Sagayaradj S."/>
            <person name="Cavanaugh K."/>
            <person name="Han R."/>
            <person name="Bertier L."/>
            <person name="Beede B."/>
            <person name="Kafkas S."/>
            <person name="Golino D."/>
            <person name="Preece J."/>
            <person name="Michelmore R."/>
        </authorList>
    </citation>
    <scope>NUCLEOTIDE SEQUENCE [LARGE SCALE GENOMIC DNA]</scope>
</reference>
<dbReference type="EMBL" id="CM047749">
    <property type="protein sequence ID" value="KAJ0010904.1"/>
    <property type="molecule type" value="Genomic_DNA"/>
</dbReference>
<sequence length="625" mass="70692">MIFISQEQLMGLLNSFNPVMLIYIFSKSMFTASYRILSRMGVAFVLVFVSLYNFIDYAVVALFITYFTDTTDYHIMKAAKLTNIQEGLSKCLKIIAVYISESRLGHIKVIFFSTICFTLGLGLLYKSTVKYSDLSVIIGILFLAVGKAGLEAPLKPFLCYQLKVDEPETNPDESQVSTQKSVWKRVWGLVIELSPAVVKLVKKDVESLVRSQKSVWKRVWIRAGMLVIMFSPAVVASVLTFFLEWQKILLIATSLMGSACFLFCCYICLYNPRELAGVGNCFSVIFRVIKALVLQIRILRYHTSSNHPVDNDNDNDEHQFQFLSFHMSQVQLKLVKKCFVSVIPMWTTILVVGLVLSTGDTFFPEQGKKMKSSEFLVSLFIIRYLSLGIGSYLLKLLISSKWIPEARKKTTIQAGICGGIVSSILCSAIGWQVEHRTATIIRINGLSNINFDYSDETISMSIFWLSPQFFLLGLTEGFITTGLNEFTVEQFQDPCKKYVSEINEFVIGLGNFLSILFIQANKSLFGDTLSNSQLDKYYCRLTIVSSINMLIFFFVIYLFYGSTGGMIRDAAQVERLEEGRETISSAPPMGGESTESNINTRELIRSEMPFRRSLRRQEGEVNDLI</sequence>
<proteinExistence type="predicted"/>
<dbReference type="Proteomes" id="UP001163603">
    <property type="component" value="Chromosome 14"/>
</dbReference>
<accession>A0ACC0X8V8</accession>
<organism evidence="1 2">
    <name type="scientific">Pistacia integerrima</name>
    <dbReference type="NCBI Taxonomy" id="434235"/>
    <lineage>
        <taxon>Eukaryota</taxon>
        <taxon>Viridiplantae</taxon>
        <taxon>Streptophyta</taxon>
        <taxon>Embryophyta</taxon>
        <taxon>Tracheophyta</taxon>
        <taxon>Spermatophyta</taxon>
        <taxon>Magnoliopsida</taxon>
        <taxon>eudicotyledons</taxon>
        <taxon>Gunneridae</taxon>
        <taxon>Pentapetalae</taxon>
        <taxon>rosids</taxon>
        <taxon>malvids</taxon>
        <taxon>Sapindales</taxon>
        <taxon>Anacardiaceae</taxon>
        <taxon>Pistacia</taxon>
    </lineage>
</organism>
<evidence type="ECO:0000313" key="2">
    <source>
        <dbReference type="Proteomes" id="UP001163603"/>
    </source>
</evidence>
<comment type="caution">
    <text evidence="1">The sequence shown here is derived from an EMBL/GenBank/DDBJ whole genome shotgun (WGS) entry which is preliminary data.</text>
</comment>
<keyword evidence="2" id="KW-1185">Reference proteome</keyword>
<gene>
    <name evidence="1" type="ORF">Pint_34697</name>
</gene>
<evidence type="ECO:0000313" key="1">
    <source>
        <dbReference type="EMBL" id="KAJ0010904.1"/>
    </source>
</evidence>
<protein>
    <submittedName>
        <fullName evidence="1">Uncharacterized protein</fullName>
    </submittedName>
</protein>
<name>A0ACC0X8V8_9ROSI</name>